<evidence type="ECO:0000313" key="2">
    <source>
        <dbReference type="EMBL" id="ABA06120.1"/>
    </source>
</evidence>
<feature type="compositionally biased region" description="Basic and acidic residues" evidence="1">
    <location>
        <begin position="51"/>
        <end position="69"/>
    </location>
</feature>
<reference evidence="2 3" key="1">
    <citation type="journal article" date="2006" name="Appl. Environ. Microbiol.">
        <title>Genome sequence of the chemolithoautotrophic nitrite-oxidizing bacterium Nitrobacter winogradskyi Nb-255.</title>
        <authorList>
            <person name="Starkenburg S.R."/>
            <person name="Chain P.S."/>
            <person name="Sayavedra-Soto L.A."/>
            <person name="Hauser L."/>
            <person name="Land M.L."/>
            <person name="Larimer F.W."/>
            <person name="Malfatti S.A."/>
            <person name="Klotz M.G."/>
            <person name="Bottomley P.J."/>
            <person name="Arp D.J."/>
            <person name="Hickey W.J."/>
        </authorList>
    </citation>
    <scope>NUCLEOTIDE SEQUENCE [LARGE SCALE GENOMIC DNA]</scope>
    <source>
        <strain evidence="3">ATCC 25391 / DSM 10237 / CIP 104748 / NCIMB 11846 / Nb-255</strain>
    </source>
</reference>
<dbReference type="STRING" id="323098.Nwi_2870"/>
<dbReference type="KEGG" id="nwi:Nwi_2870"/>
<evidence type="ECO:0000256" key="1">
    <source>
        <dbReference type="SAM" id="MobiDB-lite"/>
    </source>
</evidence>
<evidence type="ECO:0000313" key="3">
    <source>
        <dbReference type="Proteomes" id="UP000002531"/>
    </source>
</evidence>
<dbReference type="AlphaFoldDB" id="Q3SNM1"/>
<dbReference type="eggNOG" id="COG2333">
    <property type="taxonomic scope" value="Bacteria"/>
</dbReference>
<proteinExistence type="predicted"/>
<dbReference type="EMBL" id="CP000115">
    <property type="protein sequence ID" value="ABA06120.1"/>
    <property type="molecule type" value="Genomic_DNA"/>
</dbReference>
<sequence length="90" mass="10154">MTASLTFFPVSNGDMVLMCLDNGQRILIDINIRGKADDDDDDTPDVAEDLRSRLERDDQGRHPHSDHVAGLRNHFHLGHRTPGTKMMTRS</sequence>
<accession>Q3SNM1</accession>
<feature type="region of interest" description="Disordered" evidence="1">
    <location>
        <begin position="51"/>
        <end position="90"/>
    </location>
</feature>
<dbReference type="HOGENOM" id="CLU_2437844_0_0_5"/>
<keyword evidence="3" id="KW-1185">Reference proteome</keyword>
<name>Q3SNM1_NITWN</name>
<gene>
    <name evidence="2" type="ordered locus">Nwi_2870</name>
</gene>
<dbReference type="Proteomes" id="UP000002531">
    <property type="component" value="Chromosome"/>
</dbReference>
<protein>
    <submittedName>
        <fullName evidence="2">Uncharacterized protein</fullName>
    </submittedName>
</protein>
<organism evidence="2 3">
    <name type="scientific">Nitrobacter winogradskyi (strain ATCC 25391 / DSM 10237 / CIP 104748 / NCIMB 11846 / Nb-255)</name>
    <dbReference type="NCBI Taxonomy" id="323098"/>
    <lineage>
        <taxon>Bacteria</taxon>
        <taxon>Pseudomonadati</taxon>
        <taxon>Pseudomonadota</taxon>
        <taxon>Alphaproteobacteria</taxon>
        <taxon>Hyphomicrobiales</taxon>
        <taxon>Nitrobacteraceae</taxon>
        <taxon>Nitrobacter</taxon>
    </lineage>
</organism>